<gene>
    <name evidence="1" type="ORF">ARMGADRAFT_1070665</name>
</gene>
<dbReference type="InParanoid" id="A0A2H3ELZ1"/>
<keyword evidence="2" id="KW-1185">Reference proteome</keyword>
<dbReference type="Proteomes" id="UP000217790">
    <property type="component" value="Unassembled WGS sequence"/>
</dbReference>
<dbReference type="EMBL" id="KZ293644">
    <property type="protein sequence ID" value="PBL04193.1"/>
    <property type="molecule type" value="Genomic_DNA"/>
</dbReference>
<organism evidence="1 2">
    <name type="scientific">Armillaria gallica</name>
    <name type="common">Bulbous honey fungus</name>
    <name type="synonym">Armillaria bulbosa</name>
    <dbReference type="NCBI Taxonomy" id="47427"/>
    <lineage>
        <taxon>Eukaryota</taxon>
        <taxon>Fungi</taxon>
        <taxon>Dikarya</taxon>
        <taxon>Basidiomycota</taxon>
        <taxon>Agaricomycotina</taxon>
        <taxon>Agaricomycetes</taxon>
        <taxon>Agaricomycetidae</taxon>
        <taxon>Agaricales</taxon>
        <taxon>Marasmiineae</taxon>
        <taxon>Physalacriaceae</taxon>
        <taxon>Armillaria</taxon>
    </lineage>
</organism>
<accession>A0A2H3ELZ1</accession>
<reference evidence="2" key="1">
    <citation type="journal article" date="2017" name="Nat. Ecol. Evol.">
        <title>Genome expansion and lineage-specific genetic innovations in the forest pathogenic fungi Armillaria.</title>
        <authorList>
            <person name="Sipos G."/>
            <person name="Prasanna A.N."/>
            <person name="Walter M.C."/>
            <person name="O'Connor E."/>
            <person name="Balint B."/>
            <person name="Krizsan K."/>
            <person name="Kiss B."/>
            <person name="Hess J."/>
            <person name="Varga T."/>
            <person name="Slot J."/>
            <person name="Riley R."/>
            <person name="Boka B."/>
            <person name="Rigling D."/>
            <person name="Barry K."/>
            <person name="Lee J."/>
            <person name="Mihaltcheva S."/>
            <person name="LaButti K."/>
            <person name="Lipzen A."/>
            <person name="Waldron R."/>
            <person name="Moloney N.M."/>
            <person name="Sperisen C."/>
            <person name="Kredics L."/>
            <person name="Vagvoelgyi C."/>
            <person name="Patrignani A."/>
            <person name="Fitzpatrick D."/>
            <person name="Nagy I."/>
            <person name="Doyle S."/>
            <person name="Anderson J.B."/>
            <person name="Grigoriev I.V."/>
            <person name="Gueldener U."/>
            <person name="Muensterkoetter M."/>
            <person name="Nagy L.G."/>
        </authorList>
    </citation>
    <scope>NUCLEOTIDE SEQUENCE [LARGE SCALE GENOMIC DNA]</scope>
    <source>
        <strain evidence="2">Ar21-2</strain>
    </source>
</reference>
<dbReference type="OrthoDB" id="3063971at2759"/>
<proteinExistence type="predicted"/>
<sequence>MHWPRSSATANLLVSNVPPSDIDRLHYEKVVEYGQGDIQNISSRLKYARAVVGHLDRQLELAVNNVEDAQTIVHLMRRFNNDVLLEVFQHCVQMESMLNSIDIRGMPWTLSLEEFGDKYRKIMDKGAP</sequence>
<evidence type="ECO:0000313" key="2">
    <source>
        <dbReference type="Proteomes" id="UP000217790"/>
    </source>
</evidence>
<evidence type="ECO:0000313" key="1">
    <source>
        <dbReference type="EMBL" id="PBL04193.1"/>
    </source>
</evidence>
<name>A0A2H3ELZ1_ARMGA</name>
<dbReference type="AlphaFoldDB" id="A0A2H3ELZ1"/>
<protein>
    <submittedName>
        <fullName evidence="1">Uncharacterized protein</fullName>
    </submittedName>
</protein>
<dbReference type="STRING" id="47427.A0A2H3ELZ1"/>